<evidence type="ECO:0000256" key="2">
    <source>
        <dbReference type="ARBA" id="ARBA00022966"/>
    </source>
</evidence>
<keyword evidence="5" id="KW-1185">Reference proteome</keyword>
<name>A0ABN7SG42_OIKDI</name>
<organism evidence="4 5">
    <name type="scientific">Oikopleura dioica</name>
    <name type="common">Tunicate</name>
    <dbReference type="NCBI Taxonomy" id="34765"/>
    <lineage>
        <taxon>Eukaryota</taxon>
        <taxon>Metazoa</taxon>
        <taxon>Chordata</taxon>
        <taxon>Tunicata</taxon>
        <taxon>Appendicularia</taxon>
        <taxon>Copelata</taxon>
        <taxon>Oikopleuridae</taxon>
        <taxon>Oikopleura</taxon>
    </lineage>
</organism>
<reference evidence="4 5" key="1">
    <citation type="submission" date="2021-04" db="EMBL/GenBank/DDBJ databases">
        <authorList>
            <person name="Bliznina A."/>
        </authorList>
    </citation>
    <scope>NUCLEOTIDE SEQUENCE [LARGE SCALE GENOMIC DNA]</scope>
</reference>
<gene>
    <name evidence="4" type="ORF">OKIOD_LOCUS7841</name>
</gene>
<sequence length="139" mass="15984">MFRDLLTTEKYSVVVRKENFVVFTQTDKKIYSPGQTVKYRVIVMRTDFSLYDGFCDVTLISAEGIQINKKENAALVKGFSQGEFELVDSATHGQWKIKVALDGYRQTYVTVFDIEEYHLPKFDITFDMPDVVRADSASE</sequence>
<proteinExistence type="predicted"/>
<dbReference type="PANTHER" id="PTHR11412">
    <property type="entry name" value="MACROGLOBULIN / COMPLEMENT"/>
    <property type="match status" value="1"/>
</dbReference>
<evidence type="ECO:0000259" key="3">
    <source>
        <dbReference type="Pfam" id="PF01835"/>
    </source>
</evidence>
<evidence type="ECO:0000313" key="4">
    <source>
        <dbReference type="EMBL" id="CAG5099136.1"/>
    </source>
</evidence>
<evidence type="ECO:0000256" key="1">
    <source>
        <dbReference type="ARBA" id="ARBA00022729"/>
    </source>
</evidence>
<accession>A0ABN7SG42</accession>
<dbReference type="Gene3D" id="2.60.40.1930">
    <property type="match status" value="1"/>
</dbReference>
<dbReference type="PANTHER" id="PTHR11412:SF136">
    <property type="entry name" value="CD109 ANTIGEN"/>
    <property type="match status" value="1"/>
</dbReference>
<protein>
    <submittedName>
        <fullName evidence="4">Oidioi.mRNA.OKI2018_I69.XSR.g16283.t1.cds</fullName>
    </submittedName>
</protein>
<dbReference type="InterPro" id="IPR050473">
    <property type="entry name" value="A2M/Complement_sys"/>
</dbReference>
<keyword evidence="1" id="KW-0732">Signal</keyword>
<evidence type="ECO:0000313" key="5">
    <source>
        <dbReference type="Proteomes" id="UP001158576"/>
    </source>
</evidence>
<dbReference type="Proteomes" id="UP001158576">
    <property type="component" value="Chromosome XSR"/>
</dbReference>
<dbReference type="InterPro" id="IPR002890">
    <property type="entry name" value="MG2"/>
</dbReference>
<feature type="domain" description="Macroglobulin" evidence="3">
    <location>
        <begin position="22"/>
        <end position="107"/>
    </location>
</feature>
<dbReference type="Pfam" id="PF01835">
    <property type="entry name" value="MG2"/>
    <property type="match status" value="1"/>
</dbReference>
<keyword evidence="2" id="KW-0882">Thioester bond</keyword>
<dbReference type="EMBL" id="OU015569">
    <property type="protein sequence ID" value="CAG5099136.1"/>
    <property type="molecule type" value="Genomic_DNA"/>
</dbReference>